<name>A0A811U200_CERCA</name>
<gene>
    <name evidence="1" type="ORF">CCAP1982_LOCUS1262</name>
</gene>
<evidence type="ECO:0000313" key="2">
    <source>
        <dbReference type="Proteomes" id="UP000606786"/>
    </source>
</evidence>
<dbReference type="Proteomes" id="UP000606786">
    <property type="component" value="Unassembled WGS sequence"/>
</dbReference>
<protein>
    <submittedName>
        <fullName evidence="1">(Mediterranean fruit fly) hypothetical protein</fullName>
    </submittedName>
</protein>
<dbReference type="EMBL" id="CAJHJT010000001">
    <property type="protein sequence ID" value="CAD6992398.1"/>
    <property type="molecule type" value="Genomic_DNA"/>
</dbReference>
<accession>A0A811U200</accession>
<reference evidence="1" key="1">
    <citation type="submission" date="2020-11" db="EMBL/GenBank/DDBJ databases">
        <authorList>
            <person name="Whitehead M."/>
        </authorList>
    </citation>
    <scope>NUCLEOTIDE SEQUENCE</scope>
    <source>
        <strain evidence="1">EGII</strain>
    </source>
</reference>
<dbReference type="AlphaFoldDB" id="A0A811U200"/>
<keyword evidence="2" id="KW-1185">Reference proteome</keyword>
<sequence>MSWCLVAMFSDSLQALTVRRHSAAPPHKRAQSVNALPASESISQAVNWSVMCPFTRRRSVVRPKTKV</sequence>
<comment type="caution">
    <text evidence="1">The sequence shown here is derived from an EMBL/GenBank/DDBJ whole genome shotgun (WGS) entry which is preliminary data.</text>
</comment>
<organism evidence="1 2">
    <name type="scientific">Ceratitis capitata</name>
    <name type="common">Mediterranean fruit fly</name>
    <name type="synonym">Tephritis capitata</name>
    <dbReference type="NCBI Taxonomy" id="7213"/>
    <lineage>
        <taxon>Eukaryota</taxon>
        <taxon>Metazoa</taxon>
        <taxon>Ecdysozoa</taxon>
        <taxon>Arthropoda</taxon>
        <taxon>Hexapoda</taxon>
        <taxon>Insecta</taxon>
        <taxon>Pterygota</taxon>
        <taxon>Neoptera</taxon>
        <taxon>Endopterygota</taxon>
        <taxon>Diptera</taxon>
        <taxon>Brachycera</taxon>
        <taxon>Muscomorpha</taxon>
        <taxon>Tephritoidea</taxon>
        <taxon>Tephritidae</taxon>
        <taxon>Ceratitis</taxon>
        <taxon>Ceratitis</taxon>
    </lineage>
</organism>
<evidence type="ECO:0000313" key="1">
    <source>
        <dbReference type="EMBL" id="CAD6992398.1"/>
    </source>
</evidence>
<proteinExistence type="predicted"/>